<dbReference type="InterPro" id="IPR008688">
    <property type="entry name" value="ATP_synth_Bsub_B/MI25"/>
</dbReference>
<evidence type="ECO:0000256" key="12">
    <source>
        <dbReference type="ARBA" id="ARBA00031626"/>
    </source>
</evidence>
<feature type="transmembrane region" description="Helical" evidence="19">
    <location>
        <begin position="401"/>
        <end position="423"/>
    </location>
</feature>
<dbReference type="AlphaFoldDB" id="A0A6B0QPL5"/>
<keyword evidence="10" id="KW-0496">Mitochondrion</keyword>
<feature type="region of interest" description="Disordered" evidence="18">
    <location>
        <begin position="444"/>
        <end position="472"/>
    </location>
</feature>
<comment type="subcellular location">
    <subcellularLocation>
        <location evidence="1">Mitochondrion inner membrane</location>
    </subcellularLocation>
</comment>
<comment type="function">
    <text evidence="14">Subunit b, of the mitochondrial membrane ATP synthase complex (F(1)F(0) ATP synthase or Complex V) that produces ATP from ADP in the presence of a proton gradient across the membrane which is generated by electron transport complexes of the respiratory chain. ATP synthase complex consist of a soluble F(1) head domain - the catalytic core - and a membrane F(1) domain - the membrane proton channel. These two domains are linked by a central stalk rotating inside the F(1) region and a stationary peripheral stalk. During catalysis, ATP synthesis in the catalytic domain of F(1) is coupled via a rotary mechanism of the central stalk subunits to proton translocation. In vivo, can only synthesize ATP although its ATP hydrolase activity can be activated artificially in vitro. Part of the complex F(0) domain. Part of the complex F(0) domain and the peripheric stalk, which acts as a stator to hold the catalytic alpha(3)beta(3) subcomplex and subunit a/ATP6 static relative to the rotary elements.</text>
</comment>
<protein>
    <recommendedName>
        <fullName evidence="16">ATP synthase peripheral stalk subunit b, mitochondrial</fullName>
    </recommendedName>
    <alternativeName>
        <fullName evidence="17">ATP synthase F(0) complex subunit B1, mitochondrial</fullName>
    </alternativeName>
    <alternativeName>
        <fullName evidence="13">ATP synthase peripheral stalk-membrane subunit b</fullName>
    </alternativeName>
    <alternativeName>
        <fullName evidence="12">ATP synthase subunit b</fullName>
    </alternativeName>
</protein>
<keyword evidence="21" id="KW-1185">Reference proteome</keyword>
<keyword evidence="5" id="KW-0375">Hydrogen ion transport</keyword>
<accession>A0A6B0QPL5</accession>
<name>A0A6B0QPL5_9CETA</name>
<evidence type="ECO:0000256" key="6">
    <source>
        <dbReference type="ARBA" id="ARBA00022792"/>
    </source>
</evidence>
<comment type="subunit">
    <text evidence="15">Component of the ATP synthase complex composed at least of ATP5F1A/subunit alpha, ATP5F1B/subunit beta, ATP5MC1/subunit c (homooctomer), MT-ATP6/subunit a, MT-ATP8/subunit 8, ATP5ME/subunit e, ATP5MF/subunit f, ATP5MG/subunit g, ATP5MK/subunit k, ATP5MJ/subunit j, ATP5F1C/subunit gamma, ATP5F1D/subunit delta, ATP5F1E/subunit epsilon, ATP5PF/subunit F6, ATP5PB/subunit b, ATP5PD/subunit d, ATP5PO/subunit OSCP. ATP synthase complex consists of a soluble F(1) head domain (subunits alpha(3) and beta(3)) - the catalytic core - and a membrane F(0) domain - the membrane proton channel (subunits c, a, 8, e, f, g, k and j). These two domains are linked by a central stalk (subunits gamma, delta, and epsilon) rotating inside the F1 region and a stationary peripheral stalk (subunits F6, b, d, and OSCP).</text>
</comment>
<evidence type="ECO:0000256" key="18">
    <source>
        <dbReference type="SAM" id="MobiDB-lite"/>
    </source>
</evidence>
<feature type="transmembrane region" description="Helical" evidence="19">
    <location>
        <begin position="342"/>
        <end position="360"/>
    </location>
</feature>
<reference evidence="20" key="1">
    <citation type="submission" date="2019-10" db="EMBL/GenBank/DDBJ databases">
        <title>The sequence and de novo assembly of the wild yak genome.</title>
        <authorList>
            <person name="Liu Y."/>
        </authorList>
    </citation>
    <scope>NUCLEOTIDE SEQUENCE [LARGE SCALE GENOMIC DNA]</scope>
    <source>
        <strain evidence="20">WY2019</strain>
    </source>
</reference>
<dbReference type="GO" id="GO:0045259">
    <property type="term" value="C:proton-transporting ATP synthase complex"/>
    <property type="evidence" value="ECO:0007669"/>
    <property type="project" value="UniProtKB-KW"/>
</dbReference>
<feature type="transmembrane region" description="Helical" evidence="19">
    <location>
        <begin position="485"/>
        <end position="506"/>
    </location>
</feature>
<keyword evidence="19" id="KW-1133">Transmembrane helix</keyword>
<evidence type="ECO:0000313" key="20">
    <source>
        <dbReference type="EMBL" id="MXQ79589.1"/>
    </source>
</evidence>
<evidence type="ECO:0000313" key="21">
    <source>
        <dbReference type="Proteomes" id="UP000322234"/>
    </source>
</evidence>
<evidence type="ECO:0000256" key="4">
    <source>
        <dbReference type="ARBA" id="ARBA00022547"/>
    </source>
</evidence>
<evidence type="ECO:0000256" key="17">
    <source>
        <dbReference type="ARBA" id="ARBA00076187"/>
    </source>
</evidence>
<comment type="similarity">
    <text evidence="2">Belongs to the eukaryotic ATPase B chain family.</text>
</comment>
<evidence type="ECO:0000256" key="10">
    <source>
        <dbReference type="ARBA" id="ARBA00023128"/>
    </source>
</evidence>
<gene>
    <name evidence="20" type="ORF">E5288_WYG007183</name>
</gene>
<evidence type="ECO:0000256" key="11">
    <source>
        <dbReference type="ARBA" id="ARBA00023136"/>
    </source>
</evidence>
<evidence type="ECO:0000256" key="19">
    <source>
        <dbReference type="SAM" id="Phobius"/>
    </source>
</evidence>
<dbReference type="InterPro" id="IPR013837">
    <property type="entry name" value="ATP_synth_F0_suB"/>
</dbReference>
<keyword evidence="3" id="KW-0813">Transport</keyword>
<dbReference type="GO" id="GO:0005743">
    <property type="term" value="C:mitochondrial inner membrane"/>
    <property type="evidence" value="ECO:0007669"/>
    <property type="project" value="UniProtKB-SubCell"/>
</dbReference>
<dbReference type="FunFam" id="1.20.5.2210:FF:000001">
    <property type="entry name" value="ATP synthase F(0) complex subunit B1, mitochondrial"/>
    <property type="match status" value="1"/>
</dbReference>
<evidence type="ECO:0000256" key="3">
    <source>
        <dbReference type="ARBA" id="ARBA00022448"/>
    </source>
</evidence>
<keyword evidence="9" id="KW-0406">Ion transport</keyword>
<proteinExistence type="inferred from homology"/>
<evidence type="ECO:0000256" key="7">
    <source>
        <dbReference type="ARBA" id="ARBA00022946"/>
    </source>
</evidence>
<dbReference type="GO" id="GO:0046933">
    <property type="term" value="F:proton-transporting ATP synthase activity, rotational mechanism"/>
    <property type="evidence" value="ECO:0007669"/>
    <property type="project" value="TreeGrafter"/>
</dbReference>
<organism evidence="20 21">
    <name type="scientific">Bos mutus</name>
    <name type="common">wild yak</name>
    <dbReference type="NCBI Taxonomy" id="72004"/>
    <lineage>
        <taxon>Eukaryota</taxon>
        <taxon>Metazoa</taxon>
        <taxon>Chordata</taxon>
        <taxon>Craniata</taxon>
        <taxon>Vertebrata</taxon>
        <taxon>Euteleostomi</taxon>
        <taxon>Mammalia</taxon>
        <taxon>Eutheria</taxon>
        <taxon>Laurasiatheria</taxon>
        <taxon>Artiodactyla</taxon>
        <taxon>Ruminantia</taxon>
        <taxon>Pecora</taxon>
        <taxon>Bovidae</taxon>
        <taxon>Bovinae</taxon>
        <taxon>Bos</taxon>
    </lineage>
</organism>
<dbReference type="Proteomes" id="UP000322234">
    <property type="component" value="Unassembled WGS sequence"/>
</dbReference>
<comment type="caution">
    <text evidence="20">The sequence shown here is derived from an EMBL/GenBank/DDBJ whole genome shotgun (WGS) entry which is preliminary data.</text>
</comment>
<dbReference type="SUPFAM" id="SSF161060">
    <property type="entry name" value="ATP synthase B chain-like"/>
    <property type="match status" value="1"/>
</dbReference>
<evidence type="ECO:0000256" key="5">
    <source>
        <dbReference type="ARBA" id="ARBA00022781"/>
    </source>
</evidence>
<dbReference type="Gene3D" id="1.20.5.2210">
    <property type="match status" value="1"/>
</dbReference>
<evidence type="ECO:0000256" key="1">
    <source>
        <dbReference type="ARBA" id="ARBA00004273"/>
    </source>
</evidence>
<dbReference type="Pfam" id="PF05405">
    <property type="entry name" value="Mt_ATP-synt_B"/>
    <property type="match status" value="1"/>
</dbReference>
<dbReference type="PANTHER" id="PTHR12733">
    <property type="entry name" value="MITOCHONDRIAL ATP SYNTHASE B CHAIN"/>
    <property type="match status" value="1"/>
</dbReference>
<keyword evidence="19" id="KW-0812">Transmembrane</keyword>
<evidence type="ECO:0000256" key="8">
    <source>
        <dbReference type="ARBA" id="ARBA00022990"/>
    </source>
</evidence>
<keyword evidence="4" id="KW-0138">CF(0)</keyword>
<sequence length="584" mass="65661">MVKVLAIRELTTRVLQATRIFHTGQPSLAPVPPLPEHGGKVRFGLIPEEFFQFLYPKTGVTGPYVLGTGLILYLLSKEIYVITPETFSAISTIGFLVYIVKKYGASVGEFADKLNEQKIAQLEEVKQASIKQIQDAIDMEKSQQALVQKRHYLFDVQRNNIAMALEVTYRERLHRVYREVKNRLDYHISVQNMMRQKEQEHMINWVEKRVVQSISAQQEKETIAKCIADLKLLAKKAQAQPVMSVLMTNIFILYRNQIDIIIKMLHKGEFTRTSTVYLKSIYTTIFCLSSLLNLADGPEIHHSKPSKQSLGWELPHTVHFFSPNHTVGLMSFPAFSLKHPEHMAHCVYLMFILIILWFATNRKLALEYRQDLCDTQLDGGSGSNHCFIILRNRNDNRSSKVYASCFFQHGFITSVDSLTISLWQRVKLCLSGWGDPAFVLGEGNMGTQMSKPEPNDKGPGTHPSTASAVTSAPCLSGHPSKEHLVLAFFAGVILTLLLMAFVFLIIKSCRKSGHSSPQTLDPPSDHPAKLSSSEEVLTYASMIFKAPEENSDHLTKSVQNAVHLDPVVYAQVKVTNSPCLSSEA</sequence>
<evidence type="ECO:0000256" key="16">
    <source>
        <dbReference type="ARBA" id="ARBA00072868"/>
    </source>
</evidence>
<evidence type="ECO:0000256" key="9">
    <source>
        <dbReference type="ARBA" id="ARBA00023065"/>
    </source>
</evidence>
<evidence type="ECO:0000256" key="13">
    <source>
        <dbReference type="ARBA" id="ARBA00032032"/>
    </source>
</evidence>
<evidence type="ECO:0000256" key="15">
    <source>
        <dbReference type="ARBA" id="ARBA00064647"/>
    </source>
</evidence>
<keyword evidence="7" id="KW-0809">Transit peptide</keyword>
<dbReference type="EMBL" id="VBQZ03000002">
    <property type="protein sequence ID" value="MXQ79589.1"/>
    <property type="molecule type" value="Genomic_DNA"/>
</dbReference>
<keyword evidence="6" id="KW-0999">Mitochondrion inner membrane</keyword>
<keyword evidence="8" id="KW-0007">Acetylation</keyword>
<dbReference type="PANTHER" id="PTHR12733:SF3">
    <property type="entry name" value="ATP SYNTHASE F(0) COMPLEX SUBUNIT B1, MITOCHONDRIAL"/>
    <property type="match status" value="1"/>
</dbReference>
<evidence type="ECO:0000256" key="2">
    <source>
        <dbReference type="ARBA" id="ARBA00007479"/>
    </source>
</evidence>
<evidence type="ECO:0000256" key="14">
    <source>
        <dbReference type="ARBA" id="ARBA00055529"/>
    </source>
</evidence>
<keyword evidence="11 19" id="KW-0472">Membrane</keyword>